<protein>
    <submittedName>
        <fullName evidence="1">Uncharacterized protein</fullName>
    </submittedName>
</protein>
<sequence length="31" mass="3580">MPIIHLFFSQSSTKADFQAKYSKQYGDNTLI</sequence>
<gene>
    <name evidence="1" type="ORF">T4D_15750</name>
</gene>
<name>A0A0V1DLT5_TRIPS</name>
<keyword evidence="2" id="KW-1185">Reference proteome</keyword>
<evidence type="ECO:0000313" key="2">
    <source>
        <dbReference type="Proteomes" id="UP000054995"/>
    </source>
</evidence>
<evidence type="ECO:0000313" key="1">
    <source>
        <dbReference type="EMBL" id="KRY62560.1"/>
    </source>
</evidence>
<accession>A0A0V1DLT5</accession>
<proteinExistence type="predicted"/>
<comment type="caution">
    <text evidence="1">The sequence shown here is derived from an EMBL/GenBank/DDBJ whole genome shotgun (WGS) entry which is preliminary data.</text>
</comment>
<dbReference type="AlphaFoldDB" id="A0A0V1DLT5"/>
<dbReference type="EMBL" id="JYDT01003252">
    <property type="protein sequence ID" value="KRY62560.1"/>
    <property type="molecule type" value="Genomic_DNA"/>
</dbReference>
<organism evidence="1 2">
    <name type="scientific">Trichinella pseudospiralis</name>
    <name type="common">Parasitic roundworm</name>
    <dbReference type="NCBI Taxonomy" id="6337"/>
    <lineage>
        <taxon>Eukaryota</taxon>
        <taxon>Metazoa</taxon>
        <taxon>Ecdysozoa</taxon>
        <taxon>Nematoda</taxon>
        <taxon>Enoplea</taxon>
        <taxon>Dorylaimia</taxon>
        <taxon>Trichinellida</taxon>
        <taxon>Trichinellidae</taxon>
        <taxon>Trichinella</taxon>
    </lineage>
</organism>
<dbReference type="Proteomes" id="UP000054995">
    <property type="component" value="Unassembled WGS sequence"/>
</dbReference>
<reference evidence="1 2" key="1">
    <citation type="submission" date="2015-01" db="EMBL/GenBank/DDBJ databases">
        <title>Evolution of Trichinella species and genotypes.</title>
        <authorList>
            <person name="Korhonen P.K."/>
            <person name="Edoardo P."/>
            <person name="Giuseppe L.R."/>
            <person name="Gasser R.B."/>
        </authorList>
    </citation>
    <scope>NUCLEOTIDE SEQUENCE [LARGE SCALE GENOMIC DNA]</scope>
    <source>
        <strain evidence="1">ISS470</strain>
    </source>
</reference>